<feature type="region of interest" description="Disordered" evidence="1">
    <location>
        <begin position="19"/>
        <end position="46"/>
    </location>
</feature>
<reference evidence="2" key="2">
    <citation type="submission" date="1998-07" db="EMBL/GenBank/DDBJ databases">
        <authorList>
            <person name="Newcombe J.E."/>
        </authorList>
    </citation>
    <scope>NUCLEOTIDE SEQUENCE</scope>
    <source>
        <strain evidence="2">C</strain>
    </source>
</reference>
<dbReference type="EMBL" id="AJ007406">
    <property type="protein sequence ID" value="CAA07492.1"/>
    <property type="molecule type" value="Genomic_DNA"/>
</dbReference>
<evidence type="ECO:0000256" key="1">
    <source>
        <dbReference type="SAM" id="MobiDB-lite"/>
    </source>
</evidence>
<protein>
    <submittedName>
        <fullName evidence="2">Porin</fullName>
    </submittedName>
</protein>
<dbReference type="AlphaFoldDB" id="O86393"/>
<proteinExistence type="predicted"/>
<reference evidence="2" key="1">
    <citation type="journal article" date="1998" name="Mol. Microbiol.">
        <title>Naturally occurring insertional inactivation of the porA gene of Neisseria meningitidis by integration of IS1301.</title>
        <authorList>
            <person name="Newcombe J."/>
            <person name="Cartwright K."/>
            <person name="Dyer S."/>
            <person name="McFadden J."/>
        </authorList>
    </citation>
    <scope>NUCLEOTIDE SEQUENCE</scope>
    <source>
        <strain evidence="2">C</strain>
    </source>
</reference>
<gene>
    <name evidence="2" type="primary">porA</name>
</gene>
<sequence>RPRIVRTAACGRCRCQPVRRNQSRRGRQEHPAAVDRTAPKYSTSGY</sequence>
<name>O86393_NEIME</name>
<feature type="non-terminal residue" evidence="2">
    <location>
        <position position="1"/>
    </location>
</feature>
<organism evidence="2">
    <name type="scientific">Neisseria meningitidis</name>
    <dbReference type="NCBI Taxonomy" id="487"/>
    <lineage>
        <taxon>Bacteria</taxon>
        <taxon>Pseudomonadati</taxon>
        <taxon>Pseudomonadota</taxon>
        <taxon>Betaproteobacteria</taxon>
        <taxon>Neisseriales</taxon>
        <taxon>Neisseriaceae</taxon>
        <taxon>Neisseria</taxon>
    </lineage>
</organism>
<evidence type="ECO:0000313" key="2">
    <source>
        <dbReference type="EMBL" id="CAA07492.1"/>
    </source>
</evidence>
<accession>O86393</accession>